<feature type="transmembrane region" description="Helical" evidence="1">
    <location>
        <begin position="177"/>
        <end position="200"/>
    </location>
</feature>
<keyword evidence="1" id="KW-0812">Transmembrane</keyword>
<reference evidence="2 3" key="1">
    <citation type="submission" date="2020-10" db="EMBL/GenBank/DDBJ databases">
        <title>Complete genome sequence of Corynebacterium massiliense DSM 45435, type strain of Corynebacterium massiliense.</title>
        <authorList>
            <person name="Busche T."/>
            <person name="Kalinowski J."/>
            <person name="Ruckert C."/>
        </authorList>
    </citation>
    <scope>NUCLEOTIDE SEQUENCE [LARGE SCALE GENOMIC DNA]</scope>
    <source>
        <strain evidence="2 3">DSM 45435</strain>
    </source>
</reference>
<protein>
    <submittedName>
        <fullName evidence="2">Major Facilitator Superfamily protein</fullName>
    </submittedName>
</protein>
<dbReference type="Proteomes" id="UP001220064">
    <property type="component" value="Chromosome"/>
</dbReference>
<dbReference type="EMBL" id="CP063189">
    <property type="protein sequence ID" value="WCZ32178.1"/>
    <property type="molecule type" value="Genomic_DNA"/>
</dbReference>
<evidence type="ECO:0000256" key="1">
    <source>
        <dbReference type="SAM" id="Phobius"/>
    </source>
</evidence>
<feature type="transmembrane region" description="Helical" evidence="1">
    <location>
        <begin position="360"/>
        <end position="381"/>
    </location>
</feature>
<feature type="transmembrane region" description="Helical" evidence="1">
    <location>
        <begin position="153"/>
        <end position="171"/>
    </location>
</feature>
<feature type="transmembrane region" description="Helical" evidence="1">
    <location>
        <begin position="84"/>
        <end position="105"/>
    </location>
</feature>
<dbReference type="RefSeq" id="WP_022862801.1">
    <property type="nucleotide sequence ID" value="NZ_ATVG01000004.1"/>
</dbReference>
<feature type="transmembrane region" description="Helical" evidence="1">
    <location>
        <begin position="111"/>
        <end position="132"/>
    </location>
</feature>
<feature type="transmembrane region" description="Helical" evidence="1">
    <location>
        <begin position="322"/>
        <end position="339"/>
    </location>
</feature>
<feature type="transmembrane region" description="Helical" evidence="1">
    <location>
        <begin position="387"/>
        <end position="404"/>
    </location>
</feature>
<sequence length="414" mass="42871">MNTEKTSAKAAEKRNANRFVWANGLQNIGDQILSAKTVLPWLFSAAGVPHLFTGLLVPIRESGSMLPQAAFSPWITSRNSRKRLWILGSLGQGIAGVLIALSAFLLRGAALGIAAVVFLGVLSLCRALCSVAGKDVQGRTISKGTRGKVTGRATALGGAVTLLVGIALYFADDLSVAALATISFGAALTWFVAAGVFTGIAEPTPDGEKQGIDKAWWRDTWDLYTGDRRFRTFVHVRALLLVSALSTSFIVTLSLQAGTEALTGLGGFVLASGLAALVGGRVTGGLADRSSRSVMAGGAAVASVCLVLLVAAATWLPAAVNAWVFPLGFFVVNLAHTAIRVARKTYVVDMATGDERTRCVGAANTMMGVILLLVGGISAVIALAGPSAALLTLAVIGGIGVVMARRLPEVSETR</sequence>
<organism evidence="2 3">
    <name type="scientific">Corynebacterium massiliense DSM 45435</name>
    <dbReference type="NCBI Taxonomy" id="1121364"/>
    <lineage>
        <taxon>Bacteria</taxon>
        <taxon>Bacillati</taxon>
        <taxon>Actinomycetota</taxon>
        <taxon>Actinomycetes</taxon>
        <taxon>Mycobacteriales</taxon>
        <taxon>Corynebacteriaceae</taxon>
        <taxon>Corynebacterium</taxon>
    </lineage>
</organism>
<feature type="transmembrane region" description="Helical" evidence="1">
    <location>
        <begin position="294"/>
        <end position="316"/>
    </location>
</feature>
<evidence type="ECO:0000313" key="3">
    <source>
        <dbReference type="Proteomes" id="UP001220064"/>
    </source>
</evidence>
<proteinExistence type="predicted"/>
<dbReference type="Gene3D" id="1.20.1250.20">
    <property type="entry name" value="MFS general substrate transporter like domains"/>
    <property type="match status" value="1"/>
</dbReference>
<keyword evidence="1" id="KW-0472">Membrane</keyword>
<feature type="transmembrane region" description="Helical" evidence="1">
    <location>
        <begin position="238"/>
        <end position="255"/>
    </location>
</feature>
<keyword evidence="1" id="KW-1133">Transmembrane helix</keyword>
<feature type="transmembrane region" description="Helical" evidence="1">
    <location>
        <begin position="261"/>
        <end position="282"/>
    </location>
</feature>
<name>A0ABY7U7D6_9CORY</name>
<evidence type="ECO:0000313" key="2">
    <source>
        <dbReference type="EMBL" id="WCZ32178.1"/>
    </source>
</evidence>
<dbReference type="SUPFAM" id="SSF103473">
    <property type="entry name" value="MFS general substrate transporter"/>
    <property type="match status" value="1"/>
</dbReference>
<keyword evidence="3" id="KW-1185">Reference proteome</keyword>
<gene>
    <name evidence="2" type="ORF">CMASS_03620</name>
</gene>
<dbReference type="InterPro" id="IPR036259">
    <property type="entry name" value="MFS_trans_sf"/>
</dbReference>
<accession>A0ABY7U7D6</accession>